<reference evidence="4" key="1">
    <citation type="submission" date="2019-04" db="EMBL/GenBank/DDBJ databases">
        <title>Friends and foes A comparative genomics studyof 23 Aspergillus species from section Flavi.</title>
        <authorList>
            <consortium name="DOE Joint Genome Institute"/>
            <person name="Kjaerbolling I."/>
            <person name="Vesth T."/>
            <person name="Frisvad J.C."/>
            <person name="Nybo J.L."/>
            <person name="Theobald S."/>
            <person name="Kildgaard S."/>
            <person name="Isbrandt T."/>
            <person name="Kuo A."/>
            <person name="Sato A."/>
            <person name="Lyhne E.K."/>
            <person name="Kogle M.E."/>
            <person name="Wiebenga A."/>
            <person name="Kun R.S."/>
            <person name="Lubbers R.J."/>
            <person name="Makela M.R."/>
            <person name="Barry K."/>
            <person name="Chovatia M."/>
            <person name="Clum A."/>
            <person name="Daum C."/>
            <person name="Haridas S."/>
            <person name="He G."/>
            <person name="LaButti K."/>
            <person name="Lipzen A."/>
            <person name="Mondo S."/>
            <person name="Riley R."/>
            <person name="Salamov A."/>
            <person name="Simmons B.A."/>
            <person name="Magnuson J.K."/>
            <person name="Henrissat B."/>
            <person name="Mortensen U.H."/>
            <person name="Larsen T.O."/>
            <person name="Devries R.P."/>
            <person name="Grigoriev I.V."/>
            <person name="Machida M."/>
            <person name="Baker S.E."/>
            <person name="Andersen M.R."/>
        </authorList>
    </citation>
    <scope>NUCLEOTIDE SEQUENCE [LARGE SCALE GENOMIC DNA]</scope>
    <source>
        <strain evidence="4">CBS 553.77</strain>
    </source>
</reference>
<evidence type="ECO:0000259" key="2">
    <source>
        <dbReference type="Pfam" id="PF18648"/>
    </source>
</evidence>
<evidence type="ECO:0000256" key="1">
    <source>
        <dbReference type="SAM" id="MobiDB-lite"/>
    </source>
</evidence>
<protein>
    <recommendedName>
        <fullName evidence="2">Tse2 ADP-ribosyltransferase toxin domain-containing protein</fullName>
    </recommendedName>
</protein>
<dbReference type="AlphaFoldDB" id="A0A5N6Z6X0"/>
<dbReference type="Proteomes" id="UP000327118">
    <property type="component" value="Unassembled WGS sequence"/>
</dbReference>
<dbReference type="EMBL" id="ML739099">
    <property type="protein sequence ID" value="KAE8353375.1"/>
    <property type="molecule type" value="Genomic_DNA"/>
</dbReference>
<accession>A0A5N6Z6X0</accession>
<proteinExistence type="predicted"/>
<dbReference type="InterPro" id="IPR041018">
    <property type="entry name" value="ADPRTs_Tse2"/>
</dbReference>
<keyword evidence="4" id="KW-1185">Reference proteome</keyword>
<evidence type="ECO:0000313" key="4">
    <source>
        <dbReference type="Proteomes" id="UP000327118"/>
    </source>
</evidence>
<feature type="region of interest" description="Disordered" evidence="1">
    <location>
        <begin position="48"/>
        <end position="69"/>
    </location>
</feature>
<gene>
    <name evidence="3" type="ORF">BDV28DRAFT_157068</name>
</gene>
<dbReference type="Pfam" id="PF18648">
    <property type="entry name" value="ADPRTs_Tse2"/>
    <property type="match status" value="1"/>
</dbReference>
<evidence type="ECO:0000313" key="3">
    <source>
        <dbReference type="EMBL" id="KAE8353375.1"/>
    </source>
</evidence>
<dbReference type="OrthoDB" id="10266325at2759"/>
<feature type="domain" description="Tse2 ADP-ribosyltransferase toxin" evidence="2">
    <location>
        <begin position="13"/>
        <end position="90"/>
    </location>
</feature>
<organism evidence="3 4">
    <name type="scientific">Aspergillus coremiiformis</name>
    <dbReference type="NCBI Taxonomy" id="138285"/>
    <lineage>
        <taxon>Eukaryota</taxon>
        <taxon>Fungi</taxon>
        <taxon>Dikarya</taxon>
        <taxon>Ascomycota</taxon>
        <taxon>Pezizomycotina</taxon>
        <taxon>Eurotiomycetes</taxon>
        <taxon>Eurotiomycetidae</taxon>
        <taxon>Eurotiales</taxon>
        <taxon>Aspergillaceae</taxon>
        <taxon>Aspergillus</taxon>
        <taxon>Aspergillus subgen. Circumdati</taxon>
    </lineage>
</organism>
<sequence>MVRYLGRFNIFPKELFRLNNGNIIRVRDGTVKKVGSFDVISEDGKLKPKALEPDYRPPNGASMRPNSQAQKENVMEFTGNNLIVYGVPADFHTKLNNFFKEKAKIMTREEWLQAYPQPTE</sequence>
<name>A0A5N6Z6X0_9EURO</name>